<organism evidence="1">
    <name type="scientific">Ralstonia syzygii R24</name>
    <dbReference type="NCBI Taxonomy" id="907261"/>
    <lineage>
        <taxon>Bacteria</taxon>
        <taxon>Pseudomonadati</taxon>
        <taxon>Pseudomonadota</taxon>
        <taxon>Betaproteobacteria</taxon>
        <taxon>Burkholderiales</taxon>
        <taxon>Burkholderiaceae</taxon>
        <taxon>Ralstonia</taxon>
        <taxon>Ralstonia solanacearum species complex</taxon>
    </lineage>
</organism>
<protein>
    <submittedName>
        <fullName evidence="1">Uncharacterized protein</fullName>
    </submittedName>
</protein>
<dbReference type="RefSeq" id="WP_275794652.1">
    <property type="nucleotide sequence ID" value="NZ_CP115944.1"/>
</dbReference>
<reference evidence="1" key="1">
    <citation type="journal article" date="2011" name="PLoS ONE">
        <title>Ralstonia syzygii, the Blood Disease Bacterium and some Asian R. solanacearum strains form a single genomic species despite divergent lifestyles.</title>
        <authorList>
            <person name="Remenant B."/>
            <person name="de Cambiaire J.C."/>
            <person name="Cellier G."/>
            <person name="Jacobs J.M."/>
            <person name="Mangenot S."/>
            <person name="Barbe V."/>
            <person name="Lajus A."/>
            <person name="Vallenet D."/>
            <person name="Medigue C."/>
            <person name="Fegan M."/>
            <person name="Allen C."/>
            <person name="Prior P."/>
        </authorList>
    </citation>
    <scope>NUCLEOTIDE SEQUENCE</scope>
    <source>
        <strain evidence="1">R24</strain>
    </source>
</reference>
<gene>
    <name evidence="1" type="ORF">RALSY_40537</name>
</gene>
<evidence type="ECO:0000313" key="1">
    <source>
        <dbReference type="EMBL" id="CCA86319.1"/>
    </source>
</evidence>
<sequence length="191" mass="21833">MSNLESLTKSIFERYGNADVVGIAYFKQWSVELSAYDYFDLLLHQMSNYPHRYVLDFILGTPFLWESLGVDFWVKLVTSADRPDTGRANEQVGAFSDIEFLSRYAGVDALAYLWKMSGLTEPARASLLSYFRKYGYALVPSNLDDDDLDGDYFVEKQVLLALRDKLCREFGFQQVAFTEESVAKYVSGLKV</sequence>
<reference evidence="1" key="2">
    <citation type="submission" date="2011-04" db="EMBL/GenBank/DDBJ databases">
        <authorList>
            <person name="Genoscope - CEA"/>
        </authorList>
    </citation>
    <scope>NUCLEOTIDE SEQUENCE</scope>
    <source>
        <strain evidence="1">R24</strain>
    </source>
</reference>
<dbReference type="EMBL" id="FR854089">
    <property type="protein sequence ID" value="CCA86319.1"/>
    <property type="molecule type" value="Genomic_DNA"/>
</dbReference>
<name>G3A756_9RALS</name>
<accession>G3A756</accession>
<proteinExistence type="predicted"/>
<dbReference type="AlphaFoldDB" id="G3A756"/>